<protein>
    <submittedName>
        <fullName evidence="2">Oleate hydratase</fullName>
    </submittedName>
</protein>
<dbReference type="AlphaFoldDB" id="A0A1M4ZV03"/>
<name>A0A1M4ZV03_MARH1</name>
<dbReference type="SMR" id="A0A1M4ZV03"/>
<dbReference type="InterPro" id="IPR010354">
    <property type="entry name" value="Oleate_hydratase"/>
</dbReference>
<dbReference type="PANTHER" id="PTHR37417">
    <property type="entry name" value="67 KDA MYOSIN-CROSS-REACTIVE ANTIGEN FAMILY PROTEIN (AFU_ORTHOLOGUE AFUA_5G09970)"/>
    <property type="match status" value="1"/>
</dbReference>
<dbReference type="Gene3D" id="3.30.9.80">
    <property type="match status" value="1"/>
</dbReference>
<dbReference type="InterPro" id="IPR036188">
    <property type="entry name" value="FAD/NAD-bd_sf"/>
</dbReference>
<feature type="transmembrane region" description="Helical" evidence="1">
    <location>
        <begin position="21"/>
        <end position="38"/>
    </location>
</feature>
<keyword evidence="1" id="KW-1133">Transmembrane helix</keyword>
<organism evidence="2 3">
    <name type="scientific">Marinitoga hydrogenitolerans (strain DSM 16785 / JCM 12826 / AT1271)</name>
    <dbReference type="NCBI Taxonomy" id="1122195"/>
    <lineage>
        <taxon>Bacteria</taxon>
        <taxon>Thermotogati</taxon>
        <taxon>Thermotogota</taxon>
        <taxon>Thermotogae</taxon>
        <taxon>Petrotogales</taxon>
        <taxon>Petrotogaceae</taxon>
        <taxon>Marinitoga</taxon>
    </lineage>
</organism>
<dbReference type="NCBIfam" id="NF010584">
    <property type="entry name" value="PRK13977.1"/>
    <property type="match status" value="1"/>
</dbReference>
<dbReference type="EMBL" id="FQUI01000048">
    <property type="protein sequence ID" value="SHF21910.1"/>
    <property type="molecule type" value="Genomic_DNA"/>
</dbReference>
<dbReference type="STRING" id="1122195.SAMN02745164_02030"/>
<proteinExistence type="predicted"/>
<dbReference type="PANTHER" id="PTHR37417:SF3">
    <property type="entry name" value="MYOSIN-CROSSREACTIVE PROTEIN"/>
    <property type="match status" value="1"/>
</dbReference>
<dbReference type="GO" id="GO:0006631">
    <property type="term" value="P:fatty acid metabolic process"/>
    <property type="evidence" value="ECO:0007669"/>
    <property type="project" value="InterPro"/>
</dbReference>
<gene>
    <name evidence="2" type="ORF">SAMN02745164_02030</name>
</gene>
<dbReference type="GO" id="GO:0071949">
    <property type="term" value="F:FAD binding"/>
    <property type="evidence" value="ECO:0007669"/>
    <property type="project" value="InterPro"/>
</dbReference>
<dbReference type="RefSeq" id="WP_072865918.1">
    <property type="nucleotide sequence ID" value="NZ_FQUI01000048.1"/>
</dbReference>
<keyword evidence="3" id="KW-1185">Reference proteome</keyword>
<dbReference type="OrthoDB" id="4540221at2"/>
<comment type="caution">
    <text evidence="2">The sequence shown here is derived from an EMBL/GenBank/DDBJ whole genome shotgun (WGS) entry which is preliminary data.</text>
</comment>
<keyword evidence="1" id="KW-0472">Membrane</keyword>
<accession>A0A1M4ZV03</accession>
<evidence type="ECO:0000256" key="1">
    <source>
        <dbReference type="SAM" id="Phobius"/>
    </source>
</evidence>
<keyword evidence="1" id="KW-0812">Transmembrane</keyword>
<dbReference type="Proteomes" id="UP000184334">
    <property type="component" value="Unassembled WGS sequence"/>
</dbReference>
<dbReference type="SUPFAM" id="SSF51905">
    <property type="entry name" value="FAD/NAD(P)-binding domain"/>
    <property type="match status" value="1"/>
</dbReference>
<sequence>MSVYQREYNPKKPKGIENKKAYLVGSGIASLAAAFYLIRDGHMDGKNITIFERKDINGGALDGIGDPENGYIIRGGREMEEHYECTWDMFADIPSLEDPNKTVLDEMKEINDWDPNVSAQRVIKSGGERVPVKTLGLEEKHIKQLTKLFLMKEEDLGAMTVEEFFDPSFLETDMWLLWRSMFAFQNWHSVLEMKRYMERFIHLLPGMTELRDILFSKYNQYDSFVIPLIRWLKEHGVNFVNNTQVIDLDIDITENEKVVTGIHLIQNGEKKYIKTTRDDLVFVINGSMTENSTLGSMDKAPELNTELGPVWNLWKNIAAKDPAFGRPEVFYENIDKTKWESFTMTFKDSKIADVLRDLTGRDPYSGRVVTGGIVTIKDSNWLMSVTCSRQPHFANQPDNVLVLWAYGLFPDNEGNYIKKKMSECTGEELLRELLYHLGVEGELMEEIVDSAIVIPAMMPHITSQFMPRVKGDRPEVVPEGSVNLAFLGQFVEIENDCVFTVEYSVRSAIIAVYKLLNLDKKVPEIYPSKYDIRHVINATKTLYSGKPLPAEFFVKKLLKDTSLEGLM</sequence>
<reference evidence="2" key="1">
    <citation type="submission" date="2016-11" db="EMBL/GenBank/DDBJ databases">
        <authorList>
            <person name="Varghese N."/>
            <person name="Submissions S."/>
        </authorList>
    </citation>
    <scope>NUCLEOTIDE SEQUENCE [LARGE SCALE GENOMIC DNA]</scope>
    <source>
        <strain evidence="2">DSM 16785</strain>
    </source>
</reference>
<dbReference type="GO" id="GO:0050151">
    <property type="term" value="F:oleate hydratase activity"/>
    <property type="evidence" value="ECO:0007669"/>
    <property type="project" value="InterPro"/>
</dbReference>
<dbReference type="Gene3D" id="3.50.50.60">
    <property type="entry name" value="FAD/NAD(P)-binding domain"/>
    <property type="match status" value="2"/>
</dbReference>
<evidence type="ECO:0000313" key="3">
    <source>
        <dbReference type="Proteomes" id="UP000184334"/>
    </source>
</evidence>
<dbReference type="Pfam" id="PF06100">
    <property type="entry name" value="MCRA"/>
    <property type="match status" value="1"/>
</dbReference>
<evidence type="ECO:0000313" key="2">
    <source>
        <dbReference type="EMBL" id="SHF21910.1"/>
    </source>
</evidence>